<accession>A0A2J8KD82</accession>
<evidence type="ECO:0000256" key="6">
    <source>
        <dbReference type="ARBA" id="ARBA00023239"/>
    </source>
</evidence>
<evidence type="ECO:0000313" key="8">
    <source>
        <dbReference type="EMBL" id="PNI32987.1"/>
    </source>
</evidence>
<evidence type="ECO:0000256" key="3">
    <source>
        <dbReference type="ARBA" id="ARBA00011738"/>
    </source>
</evidence>
<evidence type="ECO:0000256" key="1">
    <source>
        <dbReference type="ARBA" id="ARBA00001933"/>
    </source>
</evidence>
<sequence>MADSEALPSLAGDPVAVEALLRAVFGVVVDEAIQKGTSVSQKCHYSIQKGAAFLGLGTDSVRVVKADERGKMVPEDLERQIGMAEAEGAVPFLVSATSGTTVLGAFDPLEAIADVCQRHGLWLHVDAAWGGSVLL</sequence>
<dbReference type="EMBL" id="NBAG03000375">
    <property type="protein sequence ID" value="PNI32987.1"/>
    <property type="molecule type" value="Genomic_DNA"/>
</dbReference>
<comment type="cofactor">
    <cofactor evidence="1 7">
        <name>pyridoxal 5'-phosphate</name>
        <dbReference type="ChEBI" id="CHEBI:597326"/>
    </cofactor>
</comment>
<dbReference type="Gene3D" id="3.40.640.10">
    <property type="entry name" value="Type I PLP-dependent aspartate aminotransferase-like (Major domain)"/>
    <property type="match status" value="1"/>
</dbReference>
<dbReference type="InterPro" id="IPR015424">
    <property type="entry name" value="PyrdxlP-dep_Trfase"/>
</dbReference>
<dbReference type="Proteomes" id="UP000236370">
    <property type="component" value="Unassembled WGS sequence"/>
</dbReference>
<dbReference type="Pfam" id="PF00282">
    <property type="entry name" value="Pyridoxal_deC"/>
    <property type="match status" value="1"/>
</dbReference>
<keyword evidence="6 7" id="KW-0456">Lyase</keyword>
<evidence type="ECO:0000256" key="5">
    <source>
        <dbReference type="ARBA" id="ARBA00022898"/>
    </source>
</evidence>
<dbReference type="GO" id="GO:0030170">
    <property type="term" value="F:pyridoxal phosphate binding"/>
    <property type="evidence" value="ECO:0007669"/>
    <property type="project" value="InterPro"/>
</dbReference>
<dbReference type="AlphaFoldDB" id="A0A2J8KD82"/>
<gene>
    <name evidence="8" type="ORF">CK820_G0039547</name>
</gene>
<evidence type="ECO:0000256" key="2">
    <source>
        <dbReference type="ARBA" id="ARBA00009533"/>
    </source>
</evidence>
<dbReference type="InterPro" id="IPR015421">
    <property type="entry name" value="PyrdxlP-dep_Trfase_major"/>
</dbReference>
<feature type="non-terminal residue" evidence="8">
    <location>
        <position position="135"/>
    </location>
</feature>
<dbReference type="PANTHER" id="PTHR45677:SF8">
    <property type="entry name" value="CYSTEINE SULFINIC ACID DECARBOXYLASE"/>
    <property type="match status" value="1"/>
</dbReference>
<comment type="caution">
    <text evidence="8">The sequence shown here is derived from an EMBL/GenBank/DDBJ whole genome shotgun (WGS) entry which is preliminary data.</text>
</comment>
<proteinExistence type="inferred from homology"/>
<organism evidence="8 9">
    <name type="scientific">Pan troglodytes</name>
    <name type="common">Chimpanzee</name>
    <dbReference type="NCBI Taxonomy" id="9598"/>
    <lineage>
        <taxon>Eukaryota</taxon>
        <taxon>Metazoa</taxon>
        <taxon>Chordata</taxon>
        <taxon>Craniata</taxon>
        <taxon>Vertebrata</taxon>
        <taxon>Euteleostomi</taxon>
        <taxon>Mammalia</taxon>
        <taxon>Eutheria</taxon>
        <taxon>Euarchontoglires</taxon>
        <taxon>Primates</taxon>
        <taxon>Haplorrhini</taxon>
        <taxon>Catarrhini</taxon>
        <taxon>Hominidae</taxon>
        <taxon>Pan</taxon>
    </lineage>
</organism>
<dbReference type="SUPFAM" id="SSF53383">
    <property type="entry name" value="PLP-dependent transferases"/>
    <property type="match status" value="1"/>
</dbReference>
<reference evidence="8 9" key="1">
    <citation type="submission" date="2017-12" db="EMBL/GenBank/DDBJ databases">
        <title>High-resolution comparative analysis of great ape genomes.</title>
        <authorList>
            <person name="Pollen A."/>
            <person name="Hastie A."/>
            <person name="Hormozdiari F."/>
            <person name="Dougherty M."/>
            <person name="Liu R."/>
            <person name="Chaisson M."/>
            <person name="Hoppe E."/>
            <person name="Hill C."/>
            <person name="Pang A."/>
            <person name="Hillier L."/>
            <person name="Baker C."/>
            <person name="Armstrong J."/>
            <person name="Shendure J."/>
            <person name="Paten B."/>
            <person name="Wilson R."/>
            <person name="Chao H."/>
            <person name="Schneider V."/>
            <person name="Ventura M."/>
            <person name="Kronenberg Z."/>
            <person name="Murali S."/>
            <person name="Gordon D."/>
            <person name="Cantsilieris S."/>
            <person name="Munson K."/>
            <person name="Nelson B."/>
            <person name="Raja A."/>
            <person name="Underwood J."/>
            <person name="Diekhans M."/>
            <person name="Fiddes I."/>
            <person name="Haussler D."/>
            <person name="Eichler E."/>
        </authorList>
    </citation>
    <scope>NUCLEOTIDE SEQUENCE [LARGE SCALE GENOMIC DNA]</scope>
    <source>
        <strain evidence="8">Yerkes chimp pedigree #C0471</strain>
    </source>
</reference>
<comment type="similarity">
    <text evidence="2 7">Belongs to the group II decarboxylase family.</text>
</comment>
<dbReference type="PANTHER" id="PTHR45677">
    <property type="entry name" value="GLUTAMATE DECARBOXYLASE-RELATED"/>
    <property type="match status" value="1"/>
</dbReference>
<protein>
    <submittedName>
        <fullName evidence="8">CSAD isoform 13</fullName>
    </submittedName>
</protein>
<dbReference type="GO" id="GO:0016831">
    <property type="term" value="F:carboxy-lyase activity"/>
    <property type="evidence" value="ECO:0007669"/>
    <property type="project" value="UniProtKB-KW"/>
</dbReference>
<dbReference type="GO" id="GO:0019752">
    <property type="term" value="P:carboxylic acid metabolic process"/>
    <property type="evidence" value="ECO:0007669"/>
    <property type="project" value="InterPro"/>
</dbReference>
<dbReference type="SMR" id="A0A2J8KD82"/>
<evidence type="ECO:0000313" key="9">
    <source>
        <dbReference type="Proteomes" id="UP000236370"/>
    </source>
</evidence>
<dbReference type="InterPro" id="IPR002129">
    <property type="entry name" value="PyrdxlP-dep_de-COase"/>
</dbReference>
<comment type="subunit">
    <text evidence="3">Homodimer.</text>
</comment>
<evidence type="ECO:0000256" key="7">
    <source>
        <dbReference type="RuleBase" id="RU000382"/>
    </source>
</evidence>
<evidence type="ECO:0000256" key="4">
    <source>
        <dbReference type="ARBA" id="ARBA00022793"/>
    </source>
</evidence>
<keyword evidence="4" id="KW-0210">Decarboxylase</keyword>
<name>A0A2J8KD82_PANTR</name>
<keyword evidence="5 7" id="KW-0663">Pyridoxal phosphate</keyword>